<comment type="caution">
    <text evidence="4">The sequence shown here is derived from an EMBL/GenBank/DDBJ whole genome shotgun (WGS) entry which is preliminary data.</text>
</comment>
<dbReference type="GO" id="GO:0005509">
    <property type="term" value="F:calcium ion binding"/>
    <property type="evidence" value="ECO:0007669"/>
    <property type="project" value="InterPro"/>
</dbReference>
<gene>
    <name evidence="4" type="ORF">Ctob_010729</name>
</gene>
<protein>
    <submittedName>
        <fullName evidence="4">Ef hand family protein</fullName>
    </submittedName>
</protein>
<sequence length="429" mass="44542">MVPVEEPAPPFVQAEAPKPNFIELAVEGIKRVGSGTFDGAMAIGAATVNGVKFVGGGVGAGFLAVFGEGIDKTDSGLEAAFAKMDSDKNGKIDAAEMKAYILSVYDKELDLKIIDEMMTADTNKNGEIDLAEFKVIMRAGPKKSDGAVVEGAKVVGTATVNGAKATGGLVVTGLQKTGVTAGFQAVFGKGIDKSDAGLEASFVKVDTDKSGKINHEEMKAYIQSVYEKGVNDKTIGEMMAAADTNKDGEIDLAEFKVIMRAGPKKAADGAIGGAVDAGIGATVGGVKTIGDGAVFVGKATVRGVKATGGFVVIGLEKTFDTLGVTQGFQAAFAEDIDKSDAGLEASFVKVDTDKSGKINAEEMKAYILSVYPKGLDNRKIAQMMAAADTNKDGEIDLAEFKVIMRAGPPVGAIDNFLNMCMHPPREIEE</sequence>
<dbReference type="SMART" id="SM00054">
    <property type="entry name" value="EFh"/>
    <property type="match status" value="6"/>
</dbReference>
<keyword evidence="2" id="KW-0106">Calcium</keyword>
<feature type="domain" description="EF-hand" evidence="3">
    <location>
        <begin position="338"/>
        <end position="373"/>
    </location>
</feature>
<dbReference type="PROSITE" id="PS00018">
    <property type="entry name" value="EF_HAND_1"/>
    <property type="match status" value="6"/>
</dbReference>
<dbReference type="CDD" id="cd00051">
    <property type="entry name" value="EFh"/>
    <property type="match status" value="3"/>
</dbReference>
<dbReference type="InterPro" id="IPR050145">
    <property type="entry name" value="Centrin_CML-like"/>
</dbReference>
<dbReference type="InterPro" id="IPR002048">
    <property type="entry name" value="EF_hand_dom"/>
</dbReference>
<dbReference type="InterPro" id="IPR011992">
    <property type="entry name" value="EF-hand-dom_pair"/>
</dbReference>
<dbReference type="InterPro" id="IPR018247">
    <property type="entry name" value="EF_Hand_1_Ca_BS"/>
</dbReference>
<dbReference type="PROSITE" id="PS50222">
    <property type="entry name" value="EF_HAND_2"/>
    <property type="match status" value="6"/>
</dbReference>
<keyword evidence="1" id="KW-0677">Repeat</keyword>
<dbReference type="AlphaFoldDB" id="A0A0M0KAA5"/>
<evidence type="ECO:0000313" key="4">
    <source>
        <dbReference type="EMBL" id="KOO35348.1"/>
    </source>
</evidence>
<dbReference type="EMBL" id="JWZX01000903">
    <property type="protein sequence ID" value="KOO35348.1"/>
    <property type="molecule type" value="Genomic_DNA"/>
</dbReference>
<feature type="domain" description="EF-hand" evidence="3">
    <location>
        <begin position="193"/>
        <end position="228"/>
    </location>
</feature>
<organism evidence="4 5">
    <name type="scientific">Chrysochromulina tobinii</name>
    <dbReference type="NCBI Taxonomy" id="1460289"/>
    <lineage>
        <taxon>Eukaryota</taxon>
        <taxon>Haptista</taxon>
        <taxon>Haptophyta</taxon>
        <taxon>Prymnesiophyceae</taxon>
        <taxon>Prymnesiales</taxon>
        <taxon>Chrysochromulinaceae</taxon>
        <taxon>Chrysochromulina</taxon>
    </lineage>
</organism>
<feature type="domain" description="EF-hand" evidence="3">
    <location>
        <begin position="375"/>
        <end position="410"/>
    </location>
</feature>
<dbReference type="OrthoDB" id="26525at2759"/>
<keyword evidence="5" id="KW-1185">Reference proteome</keyword>
<feature type="domain" description="EF-hand" evidence="3">
    <location>
        <begin position="72"/>
        <end position="107"/>
    </location>
</feature>
<name>A0A0M0KAA5_9EUKA</name>
<evidence type="ECO:0000259" key="3">
    <source>
        <dbReference type="PROSITE" id="PS50222"/>
    </source>
</evidence>
<dbReference type="Gene3D" id="1.10.238.10">
    <property type="entry name" value="EF-hand"/>
    <property type="match status" value="3"/>
</dbReference>
<dbReference type="SUPFAM" id="SSF47473">
    <property type="entry name" value="EF-hand"/>
    <property type="match status" value="2"/>
</dbReference>
<dbReference type="Pfam" id="PF13499">
    <property type="entry name" value="EF-hand_7"/>
    <property type="match status" value="3"/>
</dbReference>
<evidence type="ECO:0000256" key="2">
    <source>
        <dbReference type="ARBA" id="ARBA00022837"/>
    </source>
</evidence>
<evidence type="ECO:0000256" key="1">
    <source>
        <dbReference type="ARBA" id="ARBA00022737"/>
    </source>
</evidence>
<dbReference type="PANTHER" id="PTHR23050">
    <property type="entry name" value="CALCIUM BINDING PROTEIN"/>
    <property type="match status" value="1"/>
</dbReference>
<feature type="domain" description="EF-hand" evidence="3">
    <location>
        <begin position="230"/>
        <end position="265"/>
    </location>
</feature>
<feature type="domain" description="EF-hand" evidence="3">
    <location>
        <begin position="108"/>
        <end position="143"/>
    </location>
</feature>
<dbReference type="Proteomes" id="UP000037460">
    <property type="component" value="Unassembled WGS sequence"/>
</dbReference>
<reference evidence="5" key="1">
    <citation type="journal article" date="2015" name="PLoS Genet.">
        <title>Genome Sequence and Transcriptome Analyses of Chrysochromulina tobin: Metabolic Tools for Enhanced Algal Fitness in the Prominent Order Prymnesiales (Haptophyceae).</title>
        <authorList>
            <person name="Hovde B.T."/>
            <person name="Deodato C.R."/>
            <person name="Hunsperger H.M."/>
            <person name="Ryken S.A."/>
            <person name="Yost W."/>
            <person name="Jha R.K."/>
            <person name="Patterson J."/>
            <person name="Monnat R.J. Jr."/>
            <person name="Barlow S.B."/>
            <person name="Starkenburg S.R."/>
            <person name="Cattolico R.A."/>
        </authorList>
    </citation>
    <scope>NUCLEOTIDE SEQUENCE</scope>
    <source>
        <strain evidence="5">CCMP291</strain>
    </source>
</reference>
<evidence type="ECO:0000313" key="5">
    <source>
        <dbReference type="Proteomes" id="UP000037460"/>
    </source>
</evidence>
<proteinExistence type="predicted"/>
<accession>A0A0M0KAA5</accession>